<dbReference type="SUPFAM" id="SSF46785">
    <property type="entry name" value="Winged helix' DNA-binding domain"/>
    <property type="match status" value="1"/>
</dbReference>
<dbReference type="InterPro" id="IPR000847">
    <property type="entry name" value="LysR_HTH_N"/>
</dbReference>
<dbReference type="PANTHER" id="PTHR30419">
    <property type="entry name" value="HTH-TYPE TRANSCRIPTIONAL REGULATOR YBHD"/>
    <property type="match status" value="1"/>
</dbReference>
<dbReference type="Pfam" id="PF03466">
    <property type="entry name" value="LysR_substrate"/>
    <property type="match status" value="1"/>
</dbReference>
<keyword evidence="3" id="KW-0238">DNA-binding</keyword>
<evidence type="ECO:0000256" key="1">
    <source>
        <dbReference type="ARBA" id="ARBA00009437"/>
    </source>
</evidence>
<dbReference type="RefSeq" id="WP_205122267.1">
    <property type="nucleotide sequence ID" value="NZ_JAFBCM010000001.1"/>
</dbReference>
<evidence type="ECO:0000256" key="3">
    <source>
        <dbReference type="ARBA" id="ARBA00023125"/>
    </source>
</evidence>
<evidence type="ECO:0000256" key="2">
    <source>
        <dbReference type="ARBA" id="ARBA00023015"/>
    </source>
</evidence>
<evidence type="ECO:0000313" key="6">
    <source>
        <dbReference type="EMBL" id="MFC3759332.1"/>
    </source>
</evidence>
<name>A0ABV7Y2L4_9ACTN</name>
<evidence type="ECO:0000259" key="5">
    <source>
        <dbReference type="PROSITE" id="PS50931"/>
    </source>
</evidence>
<dbReference type="InterPro" id="IPR036390">
    <property type="entry name" value="WH_DNA-bd_sf"/>
</dbReference>
<dbReference type="Gene3D" id="1.10.10.10">
    <property type="entry name" value="Winged helix-like DNA-binding domain superfamily/Winged helix DNA-binding domain"/>
    <property type="match status" value="1"/>
</dbReference>
<dbReference type="Pfam" id="PF00126">
    <property type="entry name" value="HTH_1"/>
    <property type="match status" value="1"/>
</dbReference>
<feature type="domain" description="HTH lysR-type" evidence="5">
    <location>
        <begin position="1"/>
        <end position="58"/>
    </location>
</feature>
<dbReference type="EMBL" id="JBHRZH010000001">
    <property type="protein sequence ID" value="MFC3759332.1"/>
    <property type="molecule type" value="Genomic_DNA"/>
</dbReference>
<comment type="caution">
    <text evidence="6">The sequence shown here is derived from an EMBL/GenBank/DDBJ whole genome shotgun (WGS) entry which is preliminary data.</text>
</comment>
<evidence type="ECO:0000256" key="4">
    <source>
        <dbReference type="ARBA" id="ARBA00023163"/>
    </source>
</evidence>
<keyword evidence="2" id="KW-0805">Transcription regulation</keyword>
<sequence length="291" mass="31180">MELRQLEYFIAVAEERHFTRAAQRMHVAQSGLSTSIRSLERELGAVLFLRNTRSVELTDAGRALLSEARHTLTYVAAARDAVAAVQGVLTGRLVVGSMQCLGALHVPDLLARFSQAHPGIEIHLRHASSPDLVEQVRAGDVDVAFVTTPSRPVAGVAVAPLASEPMVLACGAGHALAEKDSVELGELKEETFVDFQPGWVTRDVTDLALAGAEFDRRVAFEVNDVHSLLDLVGHGLGIALVPHTFTMKRTTARFVPLRAPVPEWRIGIATAAGRPASAAARALLADEALRG</sequence>
<dbReference type="PROSITE" id="PS50931">
    <property type="entry name" value="HTH_LYSR"/>
    <property type="match status" value="1"/>
</dbReference>
<keyword evidence="7" id="KW-1185">Reference proteome</keyword>
<evidence type="ECO:0000313" key="7">
    <source>
        <dbReference type="Proteomes" id="UP001595699"/>
    </source>
</evidence>
<dbReference type="Proteomes" id="UP001595699">
    <property type="component" value="Unassembled WGS sequence"/>
</dbReference>
<dbReference type="SUPFAM" id="SSF53850">
    <property type="entry name" value="Periplasmic binding protein-like II"/>
    <property type="match status" value="1"/>
</dbReference>
<reference evidence="7" key="1">
    <citation type="journal article" date="2019" name="Int. J. Syst. Evol. Microbiol.">
        <title>The Global Catalogue of Microorganisms (GCM) 10K type strain sequencing project: providing services to taxonomists for standard genome sequencing and annotation.</title>
        <authorList>
            <consortium name="The Broad Institute Genomics Platform"/>
            <consortium name="The Broad Institute Genome Sequencing Center for Infectious Disease"/>
            <person name="Wu L."/>
            <person name="Ma J."/>
        </authorList>
    </citation>
    <scope>NUCLEOTIDE SEQUENCE [LARGE SCALE GENOMIC DNA]</scope>
    <source>
        <strain evidence="7">CGMCC 4.7241</strain>
    </source>
</reference>
<dbReference type="Gene3D" id="3.40.190.290">
    <property type="match status" value="1"/>
</dbReference>
<comment type="similarity">
    <text evidence="1">Belongs to the LysR transcriptional regulatory family.</text>
</comment>
<proteinExistence type="inferred from homology"/>
<dbReference type="PANTHER" id="PTHR30419:SF31">
    <property type="entry name" value="BLR3139 PROTEIN"/>
    <property type="match status" value="1"/>
</dbReference>
<dbReference type="InterPro" id="IPR005119">
    <property type="entry name" value="LysR_subst-bd"/>
</dbReference>
<dbReference type="InterPro" id="IPR050950">
    <property type="entry name" value="HTH-type_LysR_regulators"/>
</dbReference>
<protein>
    <submittedName>
        <fullName evidence="6">LysR family transcriptional regulator</fullName>
    </submittedName>
</protein>
<dbReference type="CDD" id="cd08436">
    <property type="entry name" value="PBP2_LTTR_like_3"/>
    <property type="match status" value="1"/>
</dbReference>
<organism evidence="6 7">
    <name type="scientific">Tenggerimyces flavus</name>
    <dbReference type="NCBI Taxonomy" id="1708749"/>
    <lineage>
        <taxon>Bacteria</taxon>
        <taxon>Bacillati</taxon>
        <taxon>Actinomycetota</taxon>
        <taxon>Actinomycetes</taxon>
        <taxon>Propionibacteriales</taxon>
        <taxon>Nocardioidaceae</taxon>
        <taxon>Tenggerimyces</taxon>
    </lineage>
</organism>
<accession>A0ABV7Y2L4</accession>
<dbReference type="InterPro" id="IPR036388">
    <property type="entry name" value="WH-like_DNA-bd_sf"/>
</dbReference>
<dbReference type="PRINTS" id="PR00039">
    <property type="entry name" value="HTHLYSR"/>
</dbReference>
<keyword evidence="4" id="KW-0804">Transcription</keyword>
<gene>
    <name evidence="6" type="ORF">ACFOUW_00640</name>
</gene>